<feature type="compositionally biased region" description="Basic and acidic residues" evidence="2">
    <location>
        <begin position="1532"/>
        <end position="1542"/>
    </location>
</feature>
<proteinExistence type="predicted"/>
<evidence type="ECO:0008006" key="5">
    <source>
        <dbReference type="Google" id="ProtNLM"/>
    </source>
</evidence>
<dbReference type="Proteomes" id="UP001178507">
    <property type="component" value="Unassembled WGS sequence"/>
</dbReference>
<comment type="caution">
    <text evidence="3">The sequence shown here is derived from an EMBL/GenBank/DDBJ whole genome shotgun (WGS) entry which is preliminary data.</text>
</comment>
<feature type="region of interest" description="Disordered" evidence="2">
    <location>
        <begin position="1532"/>
        <end position="1557"/>
    </location>
</feature>
<evidence type="ECO:0000256" key="2">
    <source>
        <dbReference type="SAM" id="MobiDB-lite"/>
    </source>
</evidence>
<feature type="region of interest" description="Disordered" evidence="2">
    <location>
        <begin position="1574"/>
        <end position="1670"/>
    </location>
</feature>
<feature type="coiled-coil region" evidence="1">
    <location>
        <begin position="291"/>
        <end position="386"/>
    </location>
</feature>
<dbReference type="EMBL" id="CAUJNA010001066">
    <property type="protein sequence ID" value="CAJ1383953.1"/>
    <property type="molecule type" value="Genomic_DNA"/>
</dbReference>
<feature type="coiled-coil region" evidence="1">
    <location>
        <begin position="1159"/>
        <end position="1190"/>
    </location>
</feature>
<evidence type="ECO:0000313" key="3">
    <source>
        <dbReference type="EMBL" id="CAJ1383953.1"/>
    </source>
</evidence>
<protein>
    <recommendedName>
        <fullName evidence="5">Sfi1 spindle body domain-containing protein</fullName>
    </recommendedName>
</protein>
<sequence length="1670" mass="195389">MAKIKRLEMEKANKAATIAGLNMYRKVLYDNTALILTTWKDHTKNELLARKLEKDMRDHKNDLDNVKKEQRLKNDRVRQLVASNMFAKDKKEVLSDAFAKWVISWRQTVLEQKQHEERIQHKDQMEKMRRAEAEKKEKMKSLMVSQFNATGNRALLHICVNNWRLVWEATKVERQQALAVDQLTGKLRQLDKKTNDMVNRTKDKLSQAFYGRAKSELLALVMSAWRADAKEEVLLRRKAELASSYEKDLKLMQKKQRDFEAMATEKMAKSALSQLTGATLSVCLLQWRNFVKESKQERREAEMRQQLEEELKKQKREAEKLNDSKSRQIAMNMVSFERNSTMSVCIVAWRQQTQISKKEAEEAAAKQQLQQDLNKTKSKAEKVMLATRDRMAVQLLGQQNTHLQSAIFGLWRTIAKEEKMATQQAEKERLNKVELARLDGQRREAAKEKAYRTAARFFQNHNGSLLAETFIQFRKCVEISLEERKTEEARRLHEEEVRRMERLHSDRRAKFIATSVQGKERMLLFGNVKQCLLAWSQLVLQSQIEVARNEQEDKHKEEMNEVKSLLVNHSKKNGVYAALSHEAANHQYLLQRLLGVWKEYRAEQAVQRIYEERISQMMVQFEDDTAELMHAQGLKIYNLRLALAEMKGRCERKLMFQYCLQKWDECKYQRQLENELGQVNERHEDELAELVHAQGVAKHRMVLKSQGRFLTGVKRQEMQRHFLAWSHVKRLTSSAAAELLAVAKAKQSLEKDNEVRNLKALRLKDHVVQHVGKTILFVRLKDIWLAWLHQVLLHRLEVQQEKQDRLHRKEIQVIRKEAEEAQQSLGDRMHQELEQVGRESYLRDMLLAWQTVVKSMRSHRSYHGTMDQIRQEAEQDIKVKEKKNLEKLSVFAVQSAELLVRRRKKEPLLVIFMNWRLVQDREKYQEYSITIKQQIADTHDKHVETLRVIEEKKQASYWKLATLSFIVREKVILRLYILHVWREACMWTKKMHKHLLRKQGDQVAAHSKEVSLLTTSMLVHTRELSLLTKVMCQWRQQVERHFNQQALELKDEENSQRVKTSVFEERLAGSKRAQVLIKWVLQLDLQTQSKWITAWAGEVKYAKVERSLEVEKESHGRSVVKAEETMAKHQDALVPYWLRLKRQMTLMRYFPAFCFIPYVNQTEAHLQKTIEKLDKKRERQIEDMYKLRRKSVAAAGEVLNFFRAQREMQMTMALVLVVWLEYAAERMATRRWGEQREVKMRLENELKVLQDKTWHLKVDTKKGKDLTDTCRHMAEWTGQLLMEISVLHAWGCWRLWHVREAHAKVLTKANNHAEARVMQEKLRAQLKKQKDEVVMSNVMVAASDISLAKFSFRVWWNLVRDDKEHRSKTTARQEHRREMFDLKQDMIAKLRASNTRENQLKDLQQVLKCLVAWSADVKAEHMAADLLGQEEQKRQGLEEQIQKAQQDLTVETAARKGAEAEARTASELLHHNGIQFPPNPKDPPEVRERAMLPVERVAAALQRVYRRRLTAALVAMLTTAPRKLAWYERTEKAPSPIEDKSRSRAKPKPLALPFAPAPSGVASTLDFLARTRQMVEGQSASPKKSPERLPGFGSLEVPQSPGADRPKLVAVPRSQPNLVITGVSSSPTSPQAPPQSPQQLIEEQMNLQDRLASLQSTMQRMHDPESRTTR</sequence>
<evidence type="ECO:0000256" key="1">
    <source>
        <dbReference type="SAM" id="Coils"/>
    </source>
</evidence>
<feature type="compositionally biased region" description="Basic and acidic residues" evidence="2">
    <location>
        <begin position="1660"/>
        <end position="1670"/>
    </location>
</feature>
<keyword evidence="4" id="KW-1185">Reference proteome</keyword>
<keyword evidence="1" id="KW-0175">Coiled coil</keyword>
<name>A0AA36IA52_9DINO</name>
<accession>A0AA36IA52</accession>
<feature type="compositionally biased region" description="Low complexity" evidence="2">
    <location>
        <begin position="1548"/>
        <end position="1557"/>
    </location>
</feature>
<gene>
    <name evidence="3" type="ORF">EVOR1521_LOCUS10933</name>
</gene>
<reference evidence="3" key="1">
    <citation type="submission" date="2023-08" db="EMBL/GenBank/DDBJ databases">
        <authorList>
            <person name="Chen Y."/>
            <person name="Shah S."/>
            <person name="Dougan E. K."/>
            <person name="Thang M."/>
            <person name="Chan C."/>
        </authorList>
    </citation>
    <scope>NUCLEOTIDE SEQUENCE</scope>
</reference>
<evidence type="ECO:0000313" key="4">
    <source>
        <dbReference type="Proteomes" id="UP001178507"/>
    </source>
</evidence>
<feature type="coiled-coil region" evidence="1">
    <location>
        <begin position="1427"/>
        <end position="1461"/>
    </location>
</feature>
<organism evidence="3 4">
    <name type="scientific">Effrenium voratum</name>
    <dbReference type="NCBI Taxonomy" id="2562239"/>
    <lineage>
        <taxon>Eukaryota</taxon>
        <taxon>Sar</taxon>
        <taxon>Alveolata</taxon>
        <taxon>Dinophyceae</taxon>
        <taxon>Suessiales</taxon>
        <taxon>Symbiodiniaceae</taxon>
        <taxon>Effrenium</taxon>
    </lineage>
</organism>